<keyword evidence="1" id="KW-0812">Transmembrane</keyword>
<sequence>MPGDDRGADRSANRSTPRVRPSLVVGAMIGAALMAAVDEIVFHQLLGWHHFYDRSSSDVALFSDGVLHAAELVLLVAGFTLLAGLHRRHDVASGAAWAGVLLGAGVFQLWDGVVDHKVLRVHQVRYGVDLLPYDVVWNLAGAVLVAAGAALAWRQRRREAPARPEEPRPR</sequence>
<keyword evidence="1" id="KW-1133">Transmembrane helix</keyword>
<gene>
    <name evidence="2" type="ORF">E1212_13015</name>
</gene>
<feature type="transmembrane region" description="Helical" evidence="1">
    <location>
        <begin position="130"/>
        <end position="153"/>
    </location>
</feature>
<reference evidence="2 3" key="1">
    <citation type="submission" date="2019-02" db="EMBL/GenBank/DDBJ databases">
        <title>Draft genome sequences of novel Actinobacteria.</title>
        <authorList>
            <person name="Sahin N."/>
            <person name="Ay H."/>
            <person name="Saygin H."/>
        </authorList>
    </citation>
    <scope>NUCLEOTIDE SEQUENCE [LARGE SCALE GENOMIC DNA]</scope>
    <source>
        <strain evidence="2 3">KC603</strain>
    </source>
</reference>
<feature type="transmembrane region" description="Helical" evidence="1">
    <location>
        <begin position="91"/>
        <end position="110"/>
    </location>
</feature>
<comment type="caution">
    <text evidence="2">The sequence shown here is derived from an EMBL/GenBank/DDBJ whole genome shotgun (WGS) entry which is preliminary data.</text>
</comment>
<evidence type="ECO:0000256" key="1">
    <source>
        <dbReference type="SAM" id="Phobius"/>
    </source>
</evidence>
<evidence type="ECO:0000313" key="2">
    <source>
        <dbReference type="EMBL" id="TDC51066.1"/>
    </source>
</evidence>
<dbReference type="EMBL" id="SMKL01000025">
    <property type="protein sequence ID" value="TDC51066.1"/>
    <property type="molecule type" value="Genomic_DNA"/>
</dbReference>
<organism evidence="2 3">
    <name type="scientific">Jiangella ureilytica</name>
    <dbReference type="NCBI Taxonomy" id="2530374"/>
    <lineage>
        <taxon>Bacteria</taxon>
        <taxon>Bacillati</taxon>
        <taxon>Actinomycetota</taxon>
        <taxon>Actinomycetes</taxon>
        <taxon>Jiangellales</taxon>
        <taxon>Jiangellaceae</taxon>
        <taxon>Jiangella</taxon>
    </lineage>
</organism>
<dbReference type="OrthoDB" id="5190099at2"/>
<name>A0A4R4RNN2_9ACTN</name>
<dbReference type="AlphaFoldDB" id="A0A4R4RNN2"/>
<dbReference type="Proteomes" id="UP000295621">
    <property type="component" value="Unassembled WGS sequence"/>
</dbReference>
<feature type="transmembrane region" description="Helical" evidence="1">
    <location>
        <begin position="66"/>
        <end position="84"/>
    </location>
</feature>
<protein>
    <submittedName>
        <fullName evidence="2">DUF2243 domain-containing protein</fullName>
    </submittedName>
</protein>
<evidence type="ECO:0000313" key="3">
    <source>
        <dbReference type="Proteomes" id="UP000295621"/>
    </source>
</evidence>
<proteinExistence type="predicted"/>
<keyword evidence="1" id="KW-0472">Membrane</keyword>
<dbReference type="RefSeq" id="WP_131983055.1">
    <property type="nucleotide sequence ID" value="NZ_SMKL01000025.1"/>
</dbReference>
<accession>A0A4R4RNN2</accession>
<keyword evidence="3" id="KW-1185">Reference proteome</keyword>
<dbReference type="InterPro" id="IPR018719">
    <property type="entry name" value="DUF2243_membrane"/>
</dbReference>
<dbReference type="Pfam" id="PF10002">
    <property type="entry name" value="DUF2243"/>
    <property type="match status" value="1"/>
</dbReference>
<feature type="transmembrane region" description="Helical" evidence="1">
    <location>
        <begin position="21"/>
        <end position="46"/>
    </location>
</feature>